<dbReference type="GO" id="GO:0005524">
    <property type="term" value="F:ATP binding"/>
    <property type="evidence" value="ECO:0007669"/>
    <property type="project" value="UniProtKB-KW"/>
</dbReference>
<dbReference type="InterPro" id="IPR029056">
    <property type="entry name" value="Ribokinase-like"/>
</dbReference>
<comment type="catalytic activity">
    <reaction evidence="6">
        <text>D-tagatofuranose 6-phosphate + ATP = D-tagatofuranose 1,6-bisphosphate + ADP + H(+)</text>
        <dbReference type="Rhea" id="RHEA:12420"/>
        <dbReference type="ChEBI" id="CHEBI:15378"/>
        <dbReference type="ChEBI" id="CHEBI:30616"/>
        <dbReference type="ChEBI" id="CHEBI:58694"/>
        <dbReference type="ChEBI" id="CHEBI:58695"/>
        <dbReference type="ChEBI" id="CHEBI:456216"/>
        <dbReference type="EC" id="2.7.1.144"/>
    </reaction>
</comment>
<name>E6J3U9_STRAP</name>
<keyword evidence="3 6" id="KW-0547">Nucleotide-binding</keyword>
<dbReference type="SUPFAM" id="SSF53613">
    <property type="entry name" value="Ribokinase-like"/>
    <property type="match status" value="1"/>
</dbReference>
<dbReference type="PANTHER" id="PTHR46566:SF2">
    <property type="entry name" value="ATP-DEPENDENT 6-PHOSPHOFRUCTOKINASE ISOZYME 2"/>
    <property type="match status" value="1"/>
</dbReference>
<dbReference type="EMBL" id="AECT01000063">
    <property type="protein sequence ID" value="EFU21387.1"/>
    <property type="molecule type" value="Genomic_DNA"/>
</dbReference>
<evidence type="ECO:0000256" key="5">
    <source>
        <dbReference type="ARBA" id="ARBA00022840"/>
    </source>
</evidence>
<comment type="similarity">
    <text evidence="6">Belongs to the carbohydrate kinase PfkB family. LacC subfamily.</text>
</comment>
<dbReference type="InterPro" id="IPR011611">
    <property type="entry name" value="PfkB_dom"/>
</dbReference>
<dbReference type="eggNOG" id="COG1105">
    <property type="taxonomic scope" value="Bacteria"/>
</dbReference>
<organism evidence="8 9">
    <name type="scientific">Streptococcus anginosus F0211</name>
    <dbReference type="NCBI Taxonomy" id="706437"/>
    <lineage>
        <taxon>Bacteria</taxon>
        <taxon>Bacillati</taxon>
        <taxon>Bacillota</taxon>
        <taxon>Bacilli</taxon>
        <taxon>Lactobacillales</taxon>
        <taxon>Streptococcaceae</taxon>
        <taxon>Streptococcus</taxon>
        <taxon>Streptococcus anginosus group</taxon>
    </lineage>
</organism>
<dbReference type="UniPathway" id="UPA00704">
    <property type="reaction ID" value="UER00715"/>
</dbReference>
<evidence type="ECO:0000256" key="2">
    <source>
        <dbReference type="ARBA" id="ARBA00022679"/>
    </source>
</evidence>
<keyword evidence="4 8" id="KW-0418">Kinase</keyword>
<dbReference type="EC" id="2.7.1.144" evidence="6"/>
<proteinExistence type="inferred from homology"/>
<sequence>MIEKKKGRNMIHLVCPNPALDRTVLLSQFKEDVVNRPRQVHENAGGKSFNVAYVLNYEKGEEQGNFCIHTMLGGKMGEYIQQLNEEDGIPLVVTEVDKNTRTCTIMIDTELGKTYLVYEAGFELNKDLLEQFTTNLIKHIQPGDSVVFSGSLMKGMPDDYIAQIGRLLPEDVNLVVDTSGAALKAAFTAQPDIVKINDEELAELTGCPVETAEEAAKLLKEYTKIPYFIVTMGGKGVVARLQDDIFQLTFPAIHVKNPIASGDFFLGSLCHALESRGRVDRETVIRACAYATANCLQWTPKVDLADVKRIVDEIELTTL</sequence>
<dbReference type="AlphaFoldDB" id="E6J3U9"/>
<dbReference type="GO" id="GO:0005988">
    <property type="term" value="P:lactose metabolic process"/>
    <property type="evidence" value="ECO:0007669"/>
    <property type="project" value="UniProtKB-KW"/>
</dbReference>
<dbReference type="InterPro" id="IPR017583">
    <property type="entry name" value="Tagatose/fructose_Pkinase"/>
</dbReference>
<dbReference type="Proteomes" id="UP000002973">
    <property type="component" value="Unassembled WGS sequence"/>
</dbReference>
<evidence type="ECO:0000256" key="3">
    <source>
        <dbReference type="ARBA" id="ARBA00022741"/>
    </source>
</evidence>
<dbReference type="Pfam" id="PF00294">
    <property type="entry name" value="PfkB"/>
    <property type="match status" value="1"/>
</dbReference>
<gene>
    <name evidence="8" type="ORF">HMPREF0813_01952</name>
</gene>
<keyword evidence="2 6" id="KW-0808">Transferase</keyword>
<dbReference type="GO" id="GO:2001059">
    <property type="term" value="P:D-tagatose 6-phosphate catabolic process"/>
    <property type="evidence" value="ECO:0007669"/>
    <property type="project" value="UniProtKB-UniPathway"/>
</dbReference>
<comment type="similarity">
    <text evidence="1">Belongs to the carbohydrate kinase pfkB family.</text>
</comment>
<evidence type="ECO:0000313" key="8">
    <source>
        <dbReference type="EMBL" id="EFU21387.1"/>
    </source>
</evidence>
<keyword evidence="5 6" id="KW-0067">ATP-binding</keyword>
<dbReference type="PIRSF" id="PIRSF000535">
    <property type="entry name" value="1PFK/6PFK/LacC"/>
    <property type="match status" value="1"/>
</dbReference>
<evidence type="ECO:0000256" key="1">
    <source>
        <dbReference type="ARBA" id="ARBA00005380"/>
    </source>
</evidence>
<comment type="caution">
    <text evidence="8">The sequence shown here is derived from an EMBL/GenBank/DDBJ whole genome shotgun (WGS) entry which is preliminary data.</text>
</comment>
<protein>
    <recommendedName>
        <fullName evidence="6">Tagatose-6-phosphate kinase</fullName>
        <ecNumber evidence="6">2.7.1.144</ecNumber>
    </recommendedName>
</protein>
<evidence type="ECO:0000259" key="7">
    <source>
        <dbReference type="Pfam" id="PF00294"/>
    </source>
</evidence>
<evidence type="ECO:0000313" key="9">
    <source>
        <dbReference type="Proteomes" id="UP000002973"/>
    </source>
</evidence>
<evidence type="ECO:0000256" key="4">
    <source>
        <dbReference type="ARBA" id="ARBA00022777"/>
    </source>
</evidence>
<accession>E6J3U9</accession>
<dbReference type="GO" id="GO:0009024">
    <property type="term" value="F:tagatose-6-phosphate kinase activity"/>
    <property type="evidence" value="ECO:0007669"/>
    <property type="project" value="UniProtKB-EC"/>
</dbReference>
<evidence type="ECO:0000256" key="6">
    <source>
        <dbReference type="PIRNR" id="PIRNR000535"/>
    </source>
</evidence>
<keyword evidence="6" id="KW-0423">Lactose metabolism</keyword>
<comment type="pathway">
    <text evidence="6">Carbohydrate metabolism; D-tagatose 6-phosphate degradation; D-glyceraldehyde 3-phosphate and glycerone phosphate from D-tagatose 6-phosphate: step 1/2.</text>
</comment>
<dbReference type="Gene3D" id="3.40.1190.20">
    <property type="match status" value="1"/>
</dbReference>
<feature type="domain" description="Carbohydrate kinase PfkB" evidence="7">
    <location>
        <begin position="29"/>
        <end position="295"/>
    </location>
</feature>
<dbReference type="PANTHER" id="PTHR46566">
    <property type="entry name" value="1-PHOSPHOFRUCTOKINASE-RELATED"/>
    <property type="match status" value="1"/>
</dbReference>
<reference evidence="8 9" key="1">
    <citation type="submission" date="2010-11" db="EMBL/GenBank/DDBJ databases">
        <authorList>
            <person name="Weinstock G."/>
            <person name="Sodergren E."/>
            <person name="Clifton S."/>
            <person name="Fulton L."/>
            <person name="Fulton B."/>
            <person name="Courtney L."/>
            <person name="Fronick C."/>
            <person name="Harrison M."/>
            <person name="Strong C."/>
            <person name="Farmer C."/>
            <person name="Delahaunty K."/>
            <person name="Markovic C."/>
            <person name="Hall O."/>
            <person name="Minx P."/>
            <person name="Tomlinson C."/>
            <person name="Mitreva M."/>
            <person name="Hou S."/>
            <person name="Chen J."/>
            <person name="Wollam A."/>
            <person name="Pepin K.H."/>
            <person name="Johnson M."/>
            <person name="Bhonagiri V."/>
            <person name="Zhang X."/>
            <person name="Suruliraj S."/>
            <person name="Warren W."/>
            <person name="Chinwalla A."/>
            <person name="Mardis E.R."/>
            <person name="Wilson R.K."/>
        </authorList>
    </citation>
    <scope>NUCLEOTIDE SEQUENCE [LARGE SCALE GENOMIC DNA]</scope>
    <source>
        <strain evidence="8 9">F0211</strain>
    </source>
</reference>